<proteinExistence type="predicted"/>
<sequence>MVDGIPVTCYEKALRQTEASDDKSTVTRDDNVADMEDVDEDGCKVVRHCKDELYLGDETNRLCCLTFAPNTELPEEINLGFSLHKVIDHVEVPPRCFKCQRFGHVAKHCTAEQRCKRCGGPRNFKTCDRTEGFVCANCGGSHPASYSRCPIRSAALERKKRFIAGPKSHRDLSSEKAATNSPKEDSRFDYYTKDFPRLKLLDNTSNISAKTVTKSVTTANQKAISKRCSQQALENTTTFVEAPVASTSTEAVVSDSVSPRSSNRPYASTLSPTRATTEAPHSSLSDCDQVLQALFMALQSHTAQMPESSAKKTASSTGP</sequence>
<comment type="caution">
    <text evidence="1">The sequence shown here is derived from an EMBL/GenBank/DDBJ whole genome shotgun (WGS) entry which is preliminary data.</text>
</comment>
<gene>
    <name evidence="1" type="ORF">HPB50_000460</name>
</gene>
<accession>A0ACB7T9S0</accession>
<organism evidence="1 2">
    <name type="scientific">Hyalomma asiaticum</name>
    <name type="common">Tick</name>
    <dbReference type="NCBI Taxonomy" id="266040"/>
    <lineage>
        <taxon>Eukaryota</taxon>
        <taxon>Metazoa</taxon>
        <taxon>Ecdysozoa</taxon>
        <taxon>Arthropoda</taxon>
        <taxon>Chelicerata</taxon>
        <taxon>Arachnida</taxon>
        <taxon>Acari</taxon>
        <taxon>Parasitiformes</taxon>
        <taxon>Ixodida</taxon>
        <taxon>Ixodoidea</taxon>
        <taxon>Ixodidae</taxon>
        <taxon>Hyalomminae</taxon>
        <taxon>Hyalomma</taxon>
    </lineage>
</organism>
<keyword evidence="2" id="KW-1185">Reference proteome</keyword>
<evidence type="ECO:0000313" key="2">
    <source>
        <dbReference type="Proteomes" id="UP000821845"/>
    </source>
</evidence>
<name>A0ACB7T9S0_HYAAI</name>
<protein>
    <submittedName>
        <fullName evidence="1">Uncharacterized protein</fullName>
    </submittedName>
</protein>
<evidence type="ECO:0000313" key="1">
    <source>
        <dbReference type="EMBL" id="KAH6943906.1"/>
    </source>
</evidence>
<dbReference type="EMBL" id="CM023481">
    <property type="protein sequence ID" value="KAH6943906.1"/>
    <property type="molecule type" value="Genomic_DNA"/>
</dbReference>
<reference evidence="1" key="1">
    <citation type="submission" date="2020-05" db="EMBL/GenBank/DDBJ databases">
        <title>Large-scale comparative analyses of tick genomes elucidate their genetic diversity and vector capacities.</title>
        <authorList>
            <person name="Jia N."/>
            <person name="Wang J."/>
            <person name="Shi W."/>
            <person name="Du L."/>
            <person name="Sun Y."/>
            <person name="Zhan W."/>
            <person name="Jiang J."/>
            <person name="Wang Q."/>
            <person name="Zhang B."/>
            <person name="Ji P."/>
            <person name="Sakyi L.B."/>
            <person name="Cui X."/>
            <person name="Yuan T."/>
            <person name="Jiang B."/>
            <person name="Yang W."/>
            <person name="Lam T.T.-Y."/>
            <person name="Chang Q."/>
            <person name="Ding S."/>
            <person name="Wang X."/>
            <person name="Zhu J."/>
            <person name="Ruan X."/>
            <person name="Zhao L."/>
            <person name="Wei J."/>
            <person name="Que T."/>
            <person name="Du C."/>
            <person name="Cheng J."/>
            <person name="Dai P."/>
            <person name="Han X."/>
            <person name="Huang E."/>
            <person name="Gao Y."/>
            <person name="Liu J."/>
            <person name="Shao H."/>
            <person name="Ye R."/>
            <person name="Li L."/>
            <person name="Wei W."/>
            <person name="Wang X."/>
            <person name="Wang C."/>
            <person name="Yang T."/>
            <person name="Huo Q."/>
            <person name="Li W."/>
            <person name="Guo W."/>
            <person name="Chen H."/>
            <person name="Zhou L."/>
            <person name="Ni X."/>
            <person name="Tian J."/>
            <person name="Zhou Y."/>
            <person name="Sheng Y."/>
            <person name="Liu T."/>
            <person name="Pan Y."/>
            <person name="Xia L."/>
            <person name="Li J."/>
            <person name="Zhao F."/>
            <person name="Cao W."/>
        </authorList>
    </citation>
    <scope>NUCLEOTIDE SEQUENCE</scope>
    <source>
        <strain evidence="1">Hyas-2018</strain>
    </source>
</reference>
<dbReference type="Proteomes" id="UP000821845">
    <property type="component" value="Chromosome 1"/>
</dbReference>